<name>A0A183F3Y1_HELPZ</name>
<evidence type="ECO:0000256" key="1">
    <source>
        <dbReference type="SAM" id="MobiDB-lite"/>
    </source>
</evidence>
<proteinExistence type="predicted"/>
<gene>
    <name evidence="2" type="ORF">HPBE_LOCUS874</name>
</gene>
<evidence type="ECO:0000313" key="4">
    <source>
        <dbReference type="WBParaSite" id="HPBE_0000087301-mRNA-1"/>
    </source>
</evidence>
<evidence type="ECO:0000313" key="3">
    <source>
        <dbReference type="Proteomes" id="UP000050761"/>
    </source>
</evidence>
<keyword evidence="3" id="KW-1185">Reference proteome</keyword>
<dbReference type="Proteomes" id="UP000050761">
    <property type="component" value="Unassembled WGS sequence"/>
</dbReference>
<dbReference type="WBParaSite" id="HPBE_0000087301-mRNA-1">
    <property type="protein sequence ID" value="HPBE_0000087301-mRNA-1"/>
    <property type="gene ID" value="HPBE_0000087301"/>
</dbReference>
<dbReference type="EMBL" id="UZAH01000795">
    <property type="protein sequence ID" value="VDO19256.1"/>
    <property type="molecule type" value="Genomic_DNA"/>
</dbReference>
<reference evidence="4" key="2">
    <citation type="submission" date="2019-09" db="UniProtKB">
        <authorList>
            <consortium name="WormBaseParasite"/>
        </authorList>
    </citation>
    <scope>IDENTIFICATION</scope>
</reference>
<reference evidence="2 3" key="1">
    <citation type="submission" date="2018-11" db="EMBL/GenBank/DDBJ databases">
        <authorList>
            <consortium name="Pathogen Informatics"/>
        </authorList>
    </citation>
    <scope>NUCLEOTIDE SEQUENCE [LARGE SCALE GENOMIC DNA]</scope>
</reference>
<sequence length="148" mass="16406">MPHSRSTERTSPNAPATTTGSRSQYGQRPSGGAEQEETSGLGAFNSVEEVAKKTKYVRLRAHLLDSTVLPALTYASETWAIRKQDEHAIDSTVLPALTYASETWAIRKQDEHAIVACAWNRQDDARSDTTHASERRPPEFRASPRNVL</sequence>
<accession>A0A3P7TDG6</accession>
<organism evidence="3 4">
    <name type="scientific">Heligmosomoides polygyrus</name>
    <name type="common">Parasitic roundworm</name>
    <dbReference type="NCBI Taxonomy" id="6339"/>
    <lineage>
        <taxon>Eukaryota</taxon>
        <taxon>Metazoa</taxon>
        <taxon>Ecdysozoa</taxon>
        <taxon>Nematoda</taxon>
        <taxon>Chromadorea</taxon>
        <taxon>Rhabditida</taxon>
        <taxon>Rhabditina</taxon>
        <taxon>Rhabditomorpha</taxon>
        <taxon>Strongyloidea</taxon>
        <taxon>Heligmosomidae</taxon>
        <taxon>Heligmosomoides</taxon>
    </lineage>
</organism>
<evidence type="ECO:0000313" key="2">
    <source>
        <dbReference type="EMBL" id="VDO19256.1"/>
    </source>
</evidence>
<feature type="region of interest" description="Disordered" evidence="1">
    <location>
        <begin position="1"/>
        <end position="46"/>
    </location>
</feature>
<feature type="compositionally biased region" description="Basic and acidic residues" evidence="1">
    <location>
        <begin position="121"/>
        <end position="139"/>
    </location>
</feature>
<protein>
    <submittedName>
        <fullName evidence="4">Reverse transcriptase</fullName>
    </submittedName>
</protein>
<accession>A0A183F3Y1</accession>
<dbReference type="OrthoDB" id="5824068at2759"/>
<feature type="region of interest" description="Disordered" evidence="1">
    <location>
        <begin position="121"/>
        <end position="148"/>
    </location>
</feature>
<feature type="compositionally biased region" description="Polar residues" evidence="1">
    <location>
        <begin position="9"/>
        <end position="27"/>
    </location>
</feature>
<dbReference type="AlphaFoldDB" id="A0A183F3Y1"/>